<sequence>MGKIGCSADGNLNEAKFSEPLPWIGIYIAVASLACAIVMAADLIQGFRSRKLWFPSKYYCLNATSLTIIAVAIKFSVDLNTPMPRRIDQLAKLSSSTLICTLMVPTTKKYLEFKYKKKYQMAVEECTTECDRPVDKKLREDLMKYWMMAHTCSPQFVIGRSVTCTAAGALCLLSAMTLAEAMLRSYLMPWSFNFCNGESDYKWSTFLVLIIQTIATGVGTIAPAIRWFTAVNFRCPTIGKKSSRKEFKVEKYWTQFLVEMKECPFTIRIKNRQCRKLAHGAKDQILDLCIGMQVGIVLASKVIRFISVFFMSRILLFYIFCRRLMKCNSNNRSIDLASESQPSSKPDLSRFVLHLEGENELVELMMKNNRDATEHWIKKGKKKQPKHLIELLEKSSSGLHGVKDFDTDLVPSLDNEEPQNCWALPVVTLTAIALAIPNTNSFLRKQLMRSVHEGLMYVKLVEDNLDAESEMTHMRKGAYSVWLGVDLYHKWLDVDLNKMSFQAESTKEVLEGLADAAKNSSIEVQEERVRWAVFLLGKTEKILKLLDQKGLPSLGPDEMACINEWRAFQKTKDQFPFPPSSTENDTASSSSWDLHLTIE</sequence>
<evidence type="ECO:0000313" key="2">
    <source>
        <dbReference type="Proteomes" id="UP000091857"/>
    </source>
</evidence>
<gene>
    <name evidence="1" type="ORF">MANES_01G079500v8</name>
</gene>
<keyword evidence="2" id="KW-1185">Reference proteome</keyword>
<organism evidence="1 2">
    <name type="scientific">Manihot esculenta</name>
    <name type="common">Cassava</name>
    <name type="synonym">Jatropha manihot</name>
    <dbReference type="NCBI Taxonomy" id="3983"/>
    <lineage>
        <taxon>Eukaryota</taxon>
        <taxon>Viridiplantae</taxon>
        <taxon>Streptophyta</taxon>
        <taxon>Embryophyta</taxon>
        <taxon>Tracheophyta</taxon>
        <taxon>Spermatophyta</taxon>
        <taxon>Magnoliopsida</taxon>
        <taxon>eudicotyledons</taxon>
        <taxon>Gunneridae</taxon>
        <taxon>Pentapetalae</taxon>
        <taxon>rosids</taxon>
        <taxon>fabids</taxon>
        <taxon>Malpighiales</taxon>
        <taxon>Euphorbiaceae</taxon>
        <taxon>Crotonoideae</taxon>
        <taxon>Manihoteae</taxon>
        <taxon>Manihot</taxon>
    </lineage>
</organism>
<name>A0ACB7IB00_MANES</name>
<proteinExistence type="predicted"/>
<dbReference type="EMBL" id="CM004387">
    <property type="protein sequence ID" value="KAG8662239.1"/>
    <property type="molecule type" value="Genomic_DNA"/>
</dbReference>
<evidence type="ECO:0000313" key="1">
    <source>
        <dbReference type="EMBL" id="KAG8662239.1"/>
    </source>
</evidence>
<comment type="caution">
    <text evidence="1">The sequence shown here is derived from an EMBL/GenBank/DDBJ whole genome shotgun (WGS) entry which is preliminary data.</text>
</comment>
<accession>A0ACB7IB00</accession>
<dbReference type="Proteomes" id="UP000091857">
    <property type="component" value="Chromosome 1"/>
</dbReference>
<protein>
    <submittedName>
        <fullName evidence="1">Uncharacterized protein</fullName>
    </submittedName>
</protein>
<reference evidence="2" key="1">
    <citation type="journal article" date="2016" name="Nat. Biotechnol.">
        <title>Sequencing wild and cultivated cassava and related species reveals extensive interspecific hybridization and genetic diversity.</title>
        <authorList>
            <person name="Bredeson J.V."/>
            <person name="Lyons J.B."/>
            <person name="Prochnik S.E."/>
            <person name="Wu G.A."/>
            <person name="Ha C.M."/>
            <person name="Edsinger-Gonzales E."/>
            <person name="Grimwood J."/>
            <person name="Schmutz J."/>
            <person name="Rabbi I.Y."/>
            <person name="Egesi C."/>
            <person name="Nauluvula P."/>
            <person name="Lebot V."/>
            <person name="Ndunguru J."/>
            <person name="Mkamilo G."/>
            <person name="Bart R.S."/>
            <person name="Setter T.L."/>
            <person name="Gleadow R.M."/>
            <person name="Kulakow P."/>
            <person name="Ferguson M.E."/>
            <person name="Rounsley S."/>
            <person name="Rokhsar D.S."/>
        </authorList>
    </citation>
    <scope>NUCLEOTIDE SEQUENCE [LARGE SCALE GENOMIC DNA]</scope>
    <source>
        <strain evidence="2">cv. AM560-2</strain>
    </source>
</reference>